<keyword evidence="5 10" id="KW-1133">Transmembrane helix</keyword>
<evidence type="ECO:0000256" key="5">
    <source>
        <dbReference type="ARBA" id="ARBA00022989"/>
    </source>
</evidence>
<keyword evidence="14" id="KW-1185">Reference proteome</keyword>
<dbReference type="Gene3D" id="3.40.190.10">
    <property type="entry name" value="Periplasmic binding protein-like II"/>
    <property type="match status" value="1"/>
</dbReference>
<feature type="transmembrane region" description="Helical" evidence="10">
    <location>
        <begin position="357"/>
        <end position="375"/>
    </location>
</feature>
<dbReference type="AlphaFoldDB" id="A0AAE1HD40"/>
<comment type="similarity">
    <text evidence="2">Belongs to the glutamate-gated ion channel (TC 1.A.10.1) family.</text>
</comment>
<keyword evidence="4 10" id="KW-0812">Transmembrane</keyword>
<feature type="transmembrane region" description="Helical" evidence="10">
    <location>
        <begin position="505"/>
        <end position="524"/>
    </location>
</feature>
<evidence type="ECO:0000256" key="9">
    <source>
        <dbReference type="SAM" id="MobiDB-lite"/>
    </source>
</evidence>
<dbReference type="GO" id="GO:0015276">
    <property type="term" value="F:ligand-gated monoatomic ion channel activity"/>
    <property type="evidence" value="ECO:0007669"/>
    <property type="project" value="InterPro"/>
</dbReference>
<evidence type="ECO:0000256" key="6">
    <source>
        <dbReference type="ARBA" id="ARBA00023136"/>
    </source>
</evidence>
<comment type="caution">
    <text evidence="13">The sequence shown here is derived from an EMBL/GenBank/DDBJ whole genome shotgun (WGS) entry which is preliminary data.</text>
</comment>
<evidence type="ECO:0000256" key="1">
    <source>
        <dbReference type="ARBA" id="ARBA00004651"/>
    </source>
</evidence>
<comment type="subcellular location">
    <subcellularLocation>
        <location evidence="1">Cell membrane</location>
        <topology evidence="1">Multi-pass membrane protein</topology>
    </subcellularLocation>
</comment>
<protein>
    <submittedName>
        <fullName evidence="13">Glutamate receptor ionotropic, kainate 5</fullName>
    </submittedName>
</protein>
<reference evidence="13" key="1">
    <citation type="submission" date="2021-07" db="EMBL/GenBank/DDBJ databases">
        <authorList>
            <person name="Catto M.A."/>
            <person name="Jacobson A."/>
            <person name="Kennedy G."/>
            <person name="Labadie P."/>
            <person name="Hunt B.G."/>
            <person name="Srinivasan R."/>
        </authorList>
    </citation>
    <scope>NUCLEOTIDE SEQUENCE</scope>
    <source>
        <strain evidence="13">PL_HMW_Pooled</strain>
        <tissue evidence="13">Head</tissue>
    </source>
</reference>
<sequence length="686" mass="74700">MTAARSGLGVLAQLLPLACSALLAVPADSPRDGQRRQVDECVVDLQRRLFPSTGQVTVVSAAGRGLELRGLRAPRLLLSAEDMPSGALPTYNYATDLYVVDQLGLGNDTLSAVLDALPQYSRTAVILVMAEAVLADAAVAALWSRNLVNAAVLATSRAGVEAYSYTAFSRCDAAPPAQLLGTWTKAGAWAGRAAAAGRAPLFPRNAHLRLGGCTLHCGTAESPSAVMLDGNDTSTASGFVIAMLREFGARMQFGTRFQSATDGLLWGWAYENATGTGILGDVLANRSHMGAGAFLPLHNRDVVLDLTRSAEFMCMTWAFSPALWTSLLLVAAACSVVTWFLSARVPADWGLRARGRFARYPFVAFYTLSTLVAIPRGRVPRLGPLRAFLLSWFFFALVMTTAYIASLKTLLDDPWLPGEINTVQEILDSGLDVEMHPNMQASLEELGEENATLAELARRAVLERYVETSVMQHVARDRAAVSLQSRTALQYYASLLSRGRRGQKMLHVFPKYCLLNLPTAYIVLRKGAALTPSFNELIGRAVETGLVQHWRDMKRKRHRADGDEKPPVILGKEHLVGVWLLLVVGEGAAVVAFIGELLVFRNRARVDAVLARLGEQRQRRRARAELRRRRRQQRRFSRLTGTRTGAEAEARIGRPQPLGDVVAPALAPPLPPPGCTDADAHHEDDR</sequence>
<feature type="compositionally biased region" description="Basic residues" evidence="9">
    <location>
        <begin position="621"/>
        <end position="637"/>
    </location>
</feature>
<keyword evidence="3" id="KW-1003">Cell membrane</keyword>
<evidence type="ECO:0000256" key="3">
    <source>
        <dbReference type="ARBA" id="ARBA00022475"/>
    </source>
</evidence>
<evidence type="ECO:0000313" key="13">
    <source>
        <dbReference type="EMBL" id="KAK3919047.1"/>
    </source>
</evidence>
<dbReference type="GO" id="GO:0005886">
    <property type="term" value="C:plasma membrane"/>
    <property type="evidence" value="ECO:0007669"/>
    <property type="project" value="UniProtKB-SubCell"/>
</dbReference>
<reference evidence="13" key="2">
    <citation type="journal article" date="2023" name="BMC Genomics">
        <title>Pest status, molecular evolution, and epigenetic factors derived from the genome assembly of Frankliniella fusca, a thysanopteran phytovirus vector.</title>
        <authorList>
            <person name="Catto M.A."/>
            <person name="Labadie P.E."/>
            <person name="Jacobson A.L."/>
            <person name="Kennedy G.G."/>
            <person name="Srinivasan R."/>
            <person name="Hunt B.G."/>
        </authorList>
    </citation>
    <scope>NUCLEOTIDE SEQUENCE</scope>
    <source>
        <strain evidence="13">PL_HMW_Pooled</strain>
    </source>
</reference>
<dbReference type="EMBL" id="JAHWGI010000969">
    <property type="protein sequence ID" value="KAK3919047.1"/>
    <property type="molecule type" value="Genomic_DNA"/>
</dbReference>
<feature type="transmembrane region" description="Helical" evidence="10">
    <location>
        <begin position="322"/>
        <end position="345"/>
    </location>
</feature>
<evidence type="ECO:0000259" key="12">
    <source>
        <dbReference type="Pfam" id="PF00060"/>
    </source>
</evidence>
<evidence type="ECO:0000256" key="10">
    <source>
        <dbReference type="SAM" id="Phobius"/>
    </source>
</evidence>
<feature type="transmembrane region" description="Helical" evidence="10">
    <location>
        <begin position="576"/>
        <end position="600"/>
    </location>
</feature>
<keyword evidence="6 10" id="KW-0472">Membrane</keyword>
<name>A0AAE1HD40_9NEOP</name>
<keyword evidence="8" id="KW-0325">Glycoprotein</keyword>
<dbReference type="PANTHER" id="PTHR42643">
    <property type="entry name" value="IONOTROPIC RECEPTOR 20A-RELATED"/>
    <property type="match status" value="1"/>
</dbReference>
<keyword evidence="7 13" id="KW-0675">Receptor</keyword>
<feature type="chain" id="PRO_5042193896" evidence="11">
    <location>
        <begin position="21"/>
        <end position="686"/>
    </location>
</feature>
<evidence type="ECO:0000256" key="8">
    <source>
        <dbReference type="ARBA" id="ARBA00023180"/>
    </source>
</evidence>
<accession>A0AAE1HD40</accession>
<evidence type="ECO:0000256" key="7">
    <source>
        <dbReference type="ARBA" id="ARBA00023170"/>
    </source>
</evidence>
<evidence type="ECO:0000256" key="4">
    <source>
        <dbReference type="ARBA" id="ARBA00022692"/>
    </source>
</evidence>
<feature type="signal peptide" evidence="11">
    <location>
        <begin position="1"/>
        <end position="20"/>
    </location>
</feature>
<feature type="domain" description="Ionotropic glutamate receptor C-terminal" evidence="12">
    <location>
        <begin position="322"/>
        <end position="585"/>
    </location>
</feature>
<dbReference type="SUPFAM" id="SSF53850">
    <property type="entry name" value="Periplasmic binding protein-like II"/>
    <property type="match status" value="1"/>
</dbReference>
<evidence type="ECO:0000256" key="2">
    <source>
        <dbReference type="ARBA" id="ARBA00008685"/>
    </source>
</evidence>
<dbReference type="GO" id="GO:0050906">
    <property type="term" value="P:detection of stimulus involved in sensory perception"/>
    <property type="evidence" value="ECO:0007669"/>
    <property type="project" value="UniProtKB-ARBA"/>
</dbReference>
<evidence type="ECO:0000313" key="14">
    <source>
        <dbReference type="Proteomes" id="UP001219518"/>
    </source>
</evidence>
<dbReference type="Pfam" id="PF00060">
    <property type="entry name" value="Lig_chan"/>
    <property type="match status" value="1"/>
</dbReference>
<proteinExistence type="inferred from homology"/>
<dbReference type="InterPro" id="IPR001320">
    <property type="entry name" value="Iontro_rcpt_C"/>
</dbReference>
<organism evidence="13 14">
    <name type="scientific">Frankliniella fusca</name>
    <dbReference type="NCBI Taxonomy" id="407009"/>
    <lineage>
        <taxon>Eukaryota</taxon>
        <taxon>Metazoa</taxon>
        <taxon>Ecdysozoa</taxon>
        <taxon>Arthropoda</taxon>
        <taxon>Hexapoda</taxon>
        <taxon>Insecta</taxon>
        <taxon>Pterygota</taxon>
        <taxon>Neoptera</taxon>
        <taxon>Paraneoptera</taxon>
        <taxon>Thysanoptera</taxon>
        <taxon>Terebrantia</taxon>
        <taxon>Thripoidea</taxon>
        <taxon>Thripidae</taxon>
        <taxon>Frankliniella</taxon>
    </lineage>
</organism>
<keyword evidence="11" id="KW-0732">Signal</keyword>
<evidence type="ECO:0000256" key="11">
    <source>
        <dbReference type="SAM" id="SignalP"/>
    </source>
</evidence>
<dbReference type="InterPro" id="IPR052192">
    <property type="entry name" value="Insect_Ionotropic_Sensory_Rcpt"/>
</dbReference>
<gene>
    <name evidence="13" type="ORF">KUF71_008196</name>
</gene>
<dbReference type="PANTHER" id="PTHR42643:SF24">
    <property type="entry name" value="IONOTROPIC RECEPTOR 60A"/>
    <property type="match status" value="1"/>
</dbReference>
<dbReference type="Gene3D" id="1.10.287.70">
    <property type="match status" value="1"/>
</dbReference>
<dbReference type="Proteomes" id="UP001219518">
    <property type="component" value="Unassembled WGS sequence"/>
</dbReference>
<feature type="transmembrane region" description="Helical" evidence="10">
    <location>
        <begin position="387"/>
        <end position="405"/>
    </location>
</feature>
<feature type="region of interest" description="Disordered" evidence="9">
    <location>
        <begin position="621"/>
        <end position="686"/>
    </location>
</feature>